<organism evidence="2 3">
    <name type="scientific">Pseudonocardia aurantiaca</name>
    <dbReference type="NCBI Taxonomy" id="75290"/>
    <lineage>
        <taxon>Bacteria</taxon>
        <taxon>Bacillati</taxon>
        <taxon>Actinomycetota</taxon>
        <taxon>Actinomycetes</taxon>
        <taxon>Pseudonocardiales</taxon>
        <taxon>Pseudonocardiaceae</taxon>
        <taxon>Pseudonocardia</taxon>
    </lineage>
</organism>
<keyword evidence="3" id="KW-1185">Reference proteome</keyword>
<feature type="compositionally biased region" description="Basic and acidic residues" evidence="1">
    <location>
        <begin position="1"/>
        <end position="15"/>
    </location>
</feature>
<evidence type="ECO:0000313" key="2">
    <source>
        <dbReference type="EMBL" id="MFD1531612.1"/>
    </source>
</evidence>
<evidence type="ECO:0000256" key="1">
    <source>
        <dbReference type="SAM" id="MobiDB-lite"/>
    </source>
</evidence>
<name>A0ABW4FN90_9PSEU</name>
<protein>
    <submittedName>
        <fullName evidence="2">Uncharacterized protein</fullName>
    </submittedName>
</protein>
<dbReference type="Proteomes" id="UP001597145">
    <property type="component" value="Unassembled WGS sequence"/>
</dbReference>
<comment type="caution">
    <text evidence="2">The sequence shown here is derived from an EMBL/GenBank/DDBJ whole genome shotgun (WGS) entry which is preliminary data.</text>
</comment>
<evidence type="ECO:0000313" key="3">
    <source>
        <dbReference type="Proteomes" id="UP001597145"/>
    </source>
</evidence>
<accession>A0ABW4FN90</accession>
<gene>
    <name evidence="2" type="ORF">ACFSCY_19435</name>
</gene>
<sequence length="41" mass="4300">MLLDRAGRTDAEDAGIRLADPPAPLYRPLVLSGPALDPDLG</sequence>
<reference evidence="3" key="1">
    <citation type="journal article" date="2019" name="Int. J. Syst. Evol. Microbiol.">
        <title>The Global Catalogue of Microorganisms (GCM) 10K type strain sequencing project: providing services to taxonomists for standard genome sequencing and annotation.</title>
        <authorList>
            <consortium name="The Broad Institute Genomics Platform"/>
            <consortium name="The Broad Institute Genome Sequencing Center for Infectious Disease"/>
            <person name="Wu L."/>
            <person name="Ma J."/>
        </authorList>
    </citation>
    <scope>NUCLEOTIDE SEQUENCE [LARGE SCALE GENOMIC DNA]</scope>
    <source>
        <strain evidence="3">JCM 12165</strain>
    </source>
</reference>
<feature type="region of interest" description="Disordered" evidence="1">
    <location>
        <begin position="1"/>
        <end position="22"/>
    </location>
</feature>
<proteinExistence type="predicted"/>
<dbReference type="EMBL" id="JBHUCP010000014">
    <property type="protein sequence ID" value="MFD1531612.1"/>
    <property type="molecule type" value="Genomic_DNA"/>
</dbReference>
<dbReference type="RefSeq" id="WP_343979591.1">
    <property type="nucleotide sequence ID" value="NZ_BAAAJG010000011.1"/>
</dbReference>